<evidence type="ECO:0000313" key="2">
    <source>
        <dbReference type="EMBL" id="QIK79044.1"/>
    </source>
</evidence>
<keyword evidence="3" id="KW-1185">Reference proteome</keyword>
<accession>A0A6G7YQN6</accession>
<dbReference type="InterPro" id="IPR015032">
    <property type="entry name" value="ThsB__TIR-like_domain"/>
</dbReference>
<sequence length="204" mass="23249">MKIKRRRVFFSFHFQRDGWRANQIRQSWRFGNEATRAGTGFFDGSLWESAQRKDDASLKALINTGLENTSVTCVLAGTETYARRWVRFEIAKSVARGNGLLTVWIDQKRDPNGLTCARGPDPLGYMGVYLAEPGKIYLAEYHSGRWQRYLDYRMPVQLPSSWRAPTSSNVIPLHNYARNHCYVTEGGSTSFAMWIEAAAQSVGR</sequence>
<name>A0A6G7YQN6_9SPHN</name>
<dbReference type="Proteomes" id="UP000503222">
    <property type="component" value="Chromosome"/>
</dbReference>
<reference evidence="2 3" key="1">
    <citation type="submission" date="2020-03" db="EMBL/GenBank/DDBJ databases">
        <title>Sphingomonas sp. nov., isolated from fish.</title>
        <authorList>
            <person name="Hyun D.-W."/>
            <person name="Bae J.-W."/>
        </authorList>
    </citation>
    <scope>NUCLEOTIDE SEQUENCE [LARGE SCALE GENOMIC DNA]</scope>
    <source>
        <strain evidence="2 3">HDW15B</strain>
    </source>
</reference>
<organism evidence="2 3">
    <name type="scientific">Sphingomonas piscis</name>
    <dbReference type="NCBI Taxonomy" id="2714943"/>
    <lineage>
        <taxon>Bacteria</taxon>
        <taxon>Pseudomonadati</taxon>
        <taxon>Pseudomonadota</taxon>
        <taxon>Alphaproteobacteria</taxon>
        <taxon>Sphingomonadales</taxon>
        <taxon>Sphingomonadaceae</taxon>
        <taxon>Sphingomonas</taxon>
    </lineage>
</organism>
<dbReference type="KEGG" id="spii:G7077_09210"/>
<protein>
    <submittedName>
        <fullName evidence="2">TIR domain-containing protein</fullName>
    </submittedName>
</protein>
<feature type="domain" description="Thoeris protein ThsB TIR-like" evidence="1">
    <location>
        <begin position="9"/>
        <end position="109"/>
    </location>
</feature>
<proteinExistence type="predicted"/>
<evidence type="ECO:0000259" key="1">
    <source>
        <dbReference type="Pfam" id="PF08937"/>
    </source>
</evidence>
<dbReference type="RefSeq" id="WP_166411435.1">
    <property type="nucleotide sequence ID" value="NZ_CP049869.1"/>
</dbReference>
<dbReference type="EMBL" id="CP049869">
    <property type="protein sequence ID" value="QIK79044.1"/>
    <property type="molecule type" value="Genomic_DNA"/>
</dbReference>
<gene>
    <name evidence="2" type="ORF">G7077_09210</name>
</gene>
<evidence type="ECO:0000313" key="3">
    <source>
        <dbReference type="Proteomes" id="UP000503222"/>
    </source>
</evidence>
<dbReference type="Pfam" id="PF08937">
    <property type="entry name" value="ThsB_TIR"/>
    <property type="match status" value="1"/>
</dbReference>
<dbReference type="AlphaFoldDB" id="A0A6G7YQN6"/>